<name>A0A072VA98_MEDTR</name>
<evidence type="ECO:0000256" key="1">
    <source>
        <dbReference type="SAM" id="Phobius"/>
    </source>
</evidence>
<evidence type="ECO:0000313" key="3">
    <source>
        <dbReference type="EnsemblPlants" id="KEH38536"/>
    </source>
</evidence>
<sequence length="26" mass="3065">MAQLSYIFYAFIIFLCVFFVPTKSSK</sequence>
<dbReference type="HOGENOM" id="CLU_3417578_0_0_1"/>
<evidence type="ECO:0000313" key="2">
    <source>
        <dbReference type="EMBL" id="KEH38536.1"/>
    </source>
</evidence>
<accession>A0A072VA98</accession>
<dbReference type="Proteomes" id="UP000002051">
    <property type="component" value="Chromosome 2"/>
</dbReference>
<keyword evidence="1" id="KW-0472">Membrane</keyword>
<evidence type="ECO:0000313" key="4">
    <source>
        <dbReference type="Proteomes" id="UP000002051"/>
    </source>
</evidence>
<keyword evidence="1" id="KW-1133">Transmembrane helix</keyword>
<gene>
    <name evidence="2" type="ordered locus">MTR_2g073090</name>
</gene>
<dbReference type="EMBL" id="CM001218">
    <property type="protein sequence ID" value="KEH38536.1"/>
    <property type="molecule type" value="Genomic_DNA"/>
</dbReference>
<protein>
    <submittedName>
        <fullName evidence="2">Nodule Cysteine-Rich (NCR) secreted peptide</fullName>
    </submittedName>
</protein>
<keyword evidence="1" id="KW-0812">Transmembrane</keyword>
<reference evidence="3" key="3">
    <citation type="submission" date="2015-04" db="UniProtKB">
        <authorList>
            <consortium name="EnsemblPlants"/>
        </authorList>
    </citation>
    <scope>IDENTIFICATION</scope>
    <source>
        <strain evidence="3">cv. Jemalong A17</strain>
    </source>
</reference>
<organism evidence="2 4">
    <name type="scientific">Medicago truncatula</name>
    <name type="common">Barrel medic</name>
    <name type="synonym">Medicago tribuloides</name>
    <dbReference type="NCBI Taxonomy" id="3880"/>
    <lineage>
        <taxon>Eukaryota</taxon>
        <taxon>Viridiplantae</taxon>
        <taxon>Streptophyta</taxon>
        <taxon>Embryophyta</taxon>
        <taxon>Tracheophyta</taxon>
        <taxon>Spermatophyta</taxon>
        <taxon>Magnoliopsida</taxon>
        <taxon>eudicotyledons</taxon>
        <taxon>Gunneridae</taxon>
        <taxon>Pentapetalae</taxon>
        <taxon>rosids</taxon>
        <taxon>fabids</taxon>
        <taxon>Fabales</taxon>
        <taxon>Fabaceae</taxon>
        <taxon>Papilionoideae</taxon>
        <taxon>50 kb inversion clade</taxon>
        <taxon>NPAAA clade</taxon>
        <taxon>Hologalegina</taxon>
        <taxon>IRL clade</taxon>
        <taxon>Trifolieae</taxon>
        <taxon>Medicago</taxon>
    </lineage>
</organism>
<keyword evidence="4" id="KW-1185">Reference proteome</keyword>
<reference evidence="2 4" key="2">
    <citation type="journal article" date="2014" name="BMC Genomics">
        <title>An improved genome release (version Mt4.0) for the model legume Medicago truncatula.</title>
        <authorList>
            <person name="Tang H."/>
            <person name="Krishnakumar V."/>
            <person name="Bidwell S."/>
            <person name="Rosen B."/>
            <person name="Chan A."/>
            <person name="Zhou S."/>
            <person name="Gentzbittel L."/>
            <person name="Childs K.L."/>
            <person name="Yandell M."/>
            <person name="Gundlach H."/>
            <person name="Mayer K.F."/>
            <person name="Schwartz D.C."/>
            <person name="Town C.D."/>
        </authorList>
    </citation>
    <scope>GENOME REANNOTATION</scope>
    <source>
        <strain evidence="2">A17</strain>
        <strain evidence="3 4">cv. Jemalong A17</strain>
    </source>
</reference>
<dbReference type="EnsemblPlants" id="KEH38536">
    <property type="protein sequence ID" value="KEH38536"/>
    <property type="gene ID" value="MTR_2g073090"/>
</dbReference>
<reference evidence="2 4" key="1">
    <citation type="journal article" date="2011" name="Nature">
        <title>The Medicago genome provides insight into the evolution of rhizobial symbioses.</title>
        <authorList>
            <person name="Young N.D."/>
            <person name="Debelle F."/>
            <person name="Oldroyd G.E."/>
            <person name="Geurts R."/>
            <person name="Cannon S.B."/>
            <person name="Udvardi M.K."/>
            <person name="Benedito V.A."/>
            <person name="Mayer K.F."/>
            <person name="Gouzy J."/>
            <person name="Schoof H."/>
            <person name="Van de Peer Y."/>
            <person name="Proost S."/>
            <person name="Cook D.R."/>
            <person name="Meyers B.C."/>
            <person name="Spannagl M."/>
            <person name="Cheung F."/>
            <person name="De Mita S."/>
            <person name="Krishnakumar V."/>
            <person name="Gundlach H."/>
            <person name="Zhou S."/>
            <person name="Mudge J."/>
            <person name="Bharti A.K."/>
            <person name="Murray J.D."/>
            <person name="Naoumkina M.A."/>
            <person name="Rosen B."/>
            <person name="Silverstein K.A."/>
            <person name="Tang H."/>
            <person name="Rombauts S."/>
            <person name="Zhao P.X."/>
            <person name="Zhou P."/>
            <person name="Barbe V."/>
            <person name="Bardou P."/>
            <person name="Bechner M."/>
            <person name="Bellec A."/>
            <person name="Berger A."/>
            <person name="Berges H."/>
            <person name="Bidwell S."/>
            <person name="Bisseling T."/>
            <person name="Choisne N."/>
            <person name="Couloux A."/>
            <person name="Denny R."/>
            <person name="Deshpande S."/>
            <person name="Dai X."/>
            <person name="Doyle J.J."/>
            <person name="Dudez A.M."/>
            <person name="Farmer A.D."/>
            <person name="Fouteau S."/>
            <person name="Franken C."/>
            <person name="Gibelin C."/>
            <person name="Gish J."/>
            <person name="Goldstein S."/>
            <person name="Gonzalez A.J."/>
            <person name="Green P.J."/>
            <person name="Hallab A."/>
            <person name="Hartog M."/>
            <person name="Hua A."/>
            <person name="Humphray S.J."/>
            <person name="Jeong D.H."/>
            <person name="Jing Y."/>
            <person name="Jocker A."/>
            <person name="Kenton S.M."/>
            <person name="Kim D.J."/>
            <person name="Klee K."/>
            <person name="Lai H."/>
            <person name="Lang C."/>
            <person name="Lin S."/>
            <person name="Macmil S.L."/>
            <person name="Magdelenat G."/>
            <person name="Matthews L."/>
            <person name="McCorrison J."/>
            <person name="Monaghan E.L."/>
            <person name="Mun J.H."/>
            <person name="Najar F.Z."/>
            <person name="Nicholson C."/>
            <person name="Noirot C."/>
            <person name="O'Bleness M."/>
            <person name="Paule C.R."/>
            <person name="Poulain J."/>
            <person name="Prion F."/>
            <person name="Qin B."/>
            <person name="Qu C."/>
            <person name="Retzel E.F."/>
            <person name="Riddle C."/>
            <person name="Sallet E."/>
            <person name="Samain S."/>
            <person name="Samson N."/>
            <person name="Sanders I."/>
            <person name="Saurat O."/>
            <person name="Scarpelli C."/>
            <person name="Schiex T."/>
            <person name="Segurens B."/>
            <person name="Severin A.J."/>
            <person name="Sherrier D.J."/>
            <person name="Shi R."/>
            <person name="Sims S."/>
            <person name="Singer S.R."/>
            <person name="Sinharoy S."/>
            <person name="Sterck L."/>
            <person name="Viollet A."/>
            <person name="Wang B.B."/>
            <person name="Wang K."/>
            <person name="Wang M."/>
            <person name="Wang X."/>
            <person name="Warfsmann J."/>
            <person name="Weissenbach J."/>
            <person name="White D.D."/>
            <person name="White J.D."/>
            <person name="Wiley G.B."/>
            <person name="Wincker P."/>
            <person name="Xing Y."/>
            <person name="Yang L."/>
            <person name="Yao Z."/>
            <person name="Ying F."/>
            <person name="Zhai J."/>
            <person name="Zhou L."/>
            <person name="Zuber A."/>
            <person name="Denarie J."/>
            <person name="Dixon R.A."/>
            <person name="May G.D."/>
            <person name="Schwartz D.C."/>
            <person name="Rogers J."/>
            <person name="Quetier F."/>
            <person name="Town C.D."/>
            <person name="Roe B.A."/>
        </authorList>
    </citation>
    <scope>NUCLEOTIDE SEQUENCE [LARGE SCALE GENOMIC DNA]</scope>
    <source>
        <strain evidence="2">A17</strain>
        <strain evidence="3 4">cv. Jemalong A17</strain>
    </source>
</reference>
<dbReference type="AlphaFoldDB" id="A0A072VA98"/>
<feature type="transmembrane region" description="Helical" evidence="1">
    <location>
        <begin position="6"/>
        <end position="22"/>
    </location>
</feature>
<proteinExistence type="predicted"/>